<keyword evidence="2" id="KW-0472">Membrane</keyword>
<evidence type="ECO:0000313" key="3">
    <source>
        <dbReference type="EMBL" id="GAA2385369.1"/>
    </source>
</evidence>
<gene>
    <name evidence="3" type="ORF">GCM10010170_095330</name>
</gene>
<accession>A0ABP5UPV3</accession>
<proteinExistence type="predicted"/>
<keyword evidence="2" id="KW-1133">Transmembrane helix</keyword>
<evidence type="ECO:0000256" key="1">
    <source>
        <dbReference type="SAM" id="MobiDB-lite"/>
    </source>
</evidence>
<keyword evidence="2" id="KW-0812">Transmembrane</keyword>
<name>A0ABP5UPV3_9ACTN</name>
<evidence type="ECO:0000313" key="4">
    <source>
        <dbReference type="Proteomes" id="UP001501444"/>
    </source>
</evidence>
<feature type="region of interest" description="Disordered" evidence="1">
    <location>
        <begin position="25"/>
        <end position="72"/>
    </location>
</feature>
<organism evidence="3 4">
    <name type="scientific">Dactylosporangium salmoneum</name>
    <dbReference type="NCBI Taxonomy" id="53361"/>
    <lineage>
        <taxon>Bacteria</taxon>
        <taxon>Bacillati</taxon>
        <taxon>Actinomycetota</taxon>
        <taxon>Actinomycetes</taxon>
        <taxon>Micromonosporales</taxon>
        <taxon>Micromonosporaceae</taxon>
        <taxon>Dactylosporangium</taxon>
    </lineage>
</organism>
<sequence>MRLCITPQTVRTPSYTRVTRIRTTDDGRCERRPGPGMARPMGRDVPSSSQTATHGTDTGGGPPHHGGATYREGRRMIAGRLIVAGGLVALLAACAPPRSPRR</sequence>
<feature type="transmembrane region" description="Helical" evidence="2">
    <location>
        <begin position="77"/>
        <end position="95"/>
    </location>
</feature>
<protein>
    <submittedName>
        <fullName evidence="3">Uncharacterized protein</fullName>
    </submittedName>
</protein>
<dbReference type="EMBL" id="BAAARV010000096">
    <property type="protein sequence ID" value="GAA2385369.1"/>
    <property type="molecule type" value="Genomic_DNA"/>
</dbReference>
<dbReference type="Proteomes" id="UP001501444">
    <property type="component" value="Unassembled WGS sequence"/>
</dbReference>
<evidence type="ECO:0000256" key="2">
    <source>
        <dbReference type="SAM" id="Phobius"/>
    </source>
</evidence>
<reference evidence="4" key="1">
    <citation type="journal article" date="2019" name="Int. J. Syst. Evol. Microbiol.">
        <title>The Global Catalogue of Microorganisms (GCM) 10K type strain sequencing project: providing services to taxonomists for standard genome sequencing and annotation.</title>
        <authorList>
            <consortium name="The Broad Institute Genomics Platform"/>
            <consortium name="The Broad Institute Genome Sequencing Center for Infectious Disease"/>
            <person name="Wu L."/>
            <person name="Ma J."/>
        </authorList>
    </citation>
    <scope>NUCLEOTIDE SEQUENCE [LARGE SCALE GENOMIC DNA]</scope>
    <source>
        <strain evidence="4">JCM 3272</strain>
    </source>
</reference>
<keyword evidence="4" id="KW-1185">Reference proteome</keyword>
<comment type="caution">
    <text evidence="3">The sequence shown here is derived from an EMBL/GenBank/DDBJ whole genome shotgun (WGS) entry which is preliminary data.</text>
</comment>